<evidence type="ECO:0000313" key="18">
    <source>
        <dbReference type="Proteomes" id="UP000007875"/>
    </source>
</evidence>
<dbReference type="GO" id="GO:0005604">
    <property type="term" value="C:basement membrane"/>
    <property type="evidence" value="ECO:0007669"/>
    <property type="project" value="UniProtKB-SubCell"/>
</dbReference>
<dbReference type="FunFam" id="2.10.25.10:FF:000090">
    <property type="entry name" value="laminin subunit alpha"/>
    <property type="match status" value="2"/>
</dbReference>
<dbReference type="InterPro" id="IPR008211">
    <property type="entry name" value="Laminin_N"/>
</dbReference>
<dbReference type="FunFam" id="2.170.300.10:FF:000004">
    <property type="entry name" value="Laminin subunit beta 1"/>
    <property type="match status" value="1"/>
</dbReference>
<feature type="domain" description="Laminin EGF-like" evidence="15">
    <location>
        <begin position="358"/>
        <end position="417"/>
    </location>
</feature>
<dbReference type="FunFam" id="2.10.25.10:FF:000084">
    <property type="entry name" value="Laminin subunit alpha 3"/>
    <property type="match status" value="1"/>
</dbReference>
<dbReference type="GO" id="GO:0007155">
    <property type="term" value="P:cell adhesion"/>
    <property type="evidence" value="ECO:0007669"/>
    <property type="project" value="UniProtKB-KW"/>
</dbReference>
<evidence type="ECO:0000256" key="12">
    <source>
        <dbReference type="ARBA" id="ARBA00023292"/>
    </source>
</evidence>
<dbReference type="Gene3D" id="2.60.120.260">
    <property type="entry name" value="Galactose-binding domain-like"/>
    <property type="match status" value="1"/>
</dbReference>
<dbReference type="FunFam" id="2.60.120.260:FF:000010">
    <property type="entry name" value="Laminin subunit beta 1"/>
    <property type="match status" value="1"/>
</dbReference>
<organism evidence="17 18">
    <name type="scientific">Ciona savignyi</name>
    <name type="common">Pacific transparent sea squirt</name>
    <dbReference type="NCBI Taxonomy" id="51511"/>
    <lineage>
        <taxon>Eukaryota</taxon>
        <taxon>Metazoa</taxon>
        <taxon>Chordata</taxon>
        <taxon>Tunicata</taxon>
        <taxon>Ascidiacea</taxon>
        <taxon>Phlebobranchia</taxon>
        <taxon>Cionidae</taxon>
        <taxon>Ciona</taxon>
    </lineage>
</organism>
<name>H2YW02_CIOSA</name>
<dbReference type="AlphaFoldDB" id="H2YW02"/>
<dbReference type="SUPFAM" id="SSF49785">
    <property type="entry name" value="Galactose-binding domain-like"/>
    <property type="match status" value="1"/>
</dbReference>
<dbReference type="FunFam" id="2.10.25.10:FF:000166">
    <property type="entry name" value="laminin subunit gamma-1"/>
    <property type="match status" value="1"/>
</dbReference>
<dbReference type="InterPro" id="IPR000742">
    <property type="entry name" value="EGF"/>
</dbReference>
<keyword evidence="18" id="KW-1185">Reference proteome</keyword>
<dbReference type="SUPFAM" id="SSF57997">
    <property type="entry name" value="Tropomyosin"/>
    <property type="match status" value="1"/>
</dbReference>
<comment type="function">
    <text evidence="1">Binding to cells via a high affinity receptor, laminin is thought to mediate the attachment, migration and organization of cells into tissues during embryonic development by interacting with other extracellular matrix components.</text>
</comment>
<feature type="domain" description="Laminin EGF-like" evidence="15">
    <location>
        <begin position="228"/>
        <end position="294"/>
    </location>
</feature>
<accession>H2YW02</accession>
<feature type="disulfide bond" evidence="13">
    <location>
        <begin position="388"/>
        <end position="397"/>
    </location>
</feature>
<evidence type="ECO:0000256" key="5">
    <source>
        <dbReference type="ARBA" id="ARBA00022729"/>
    </source>
</evidence>
<dbReference type="OMA" id="RCDMCVV"/>
<evidence type="ECO:0000313" key="17">
    <source>
        <dbReference type="Ensembl" id="ENSCSAVP00000009513.1"/>
    </source>
</evidence>
<dbReference type="Pfam" id="PF24973">
    <property type="entry name" value="EGF_LMN_ATRN"/>
    <property type="match status" value="1"/>
</dbReference>
<feature type="disulfide bond" evidence="13">
    <location>
        <begin position="546"/>
        <end position="555"/>
    </location>
</feature>
<dbReference type="STRING" id="51511.ENSCSAVP00000009513"/>
<dbReference type="Gene3D" id="2.170.300.10">
    <property type="entry name" value="Tie2 ligand-binding domain superfamily"/>
    <property type="match status" value="2"/>
</dbReference>
<dbReference type="PROSITE" id="PS50027">
    <property type="entry name" value="EGF_LAM_2"/>
    <property type="match status" value="5"/>
</dbReference>
<feature type="domain" description="Laminin N-terminal" evidence="16">
    <location>
        <begin position="2"/>
        <end position="227"/>
    </location>
</feature>
<dbReference type="Pfam" id="PF23219">
    <property type="entry name" value="LAMB1"/>
    <property type="match status" value="1"/>
</dbReference>
<dbReference type="eggNOG" id="KOG0994">
    <property type="taxonomic scope" value="Eukaryota"/>
</dbReference>
<evidence type="ECO:0000256" key="6">
    <source>
        <dbReference type="ARBA" id="ARBA00022737"/>
    </source>
</evidence>
<evidence type="ECO:0000259" key="16">
    <source>
        <dbReference type="PROSITE" id="PS51117"/>
    </source>
</evidence>
<evidence type="ECO:0000256" key="4">
    <source>
        <dbReference type="ARBA" id="ARBA00022530"/>
    </source>
</evidence>
<evidence type="ECO:0000256" key="10">
    <source>
        <dbReference type="ARBA" id="ARBA00023157"/>
    </source>
</evidence>
<dbReference type="PROSITE" id="PS00022">
    <property type="entry name" value="EGF_1"/>
    <property type="match status" value="1"/>
</dbReference>
<keyword evidence="10 13" id="KW-1015">Disulfide bond</keyword>
<dbReference type="CDD" id="cd00055">
    <property type="entry name" value="EGF_Lam"/>
    <property type="match status" value="6"/>
</dbReference>
<sequence length="1055" mass="115793">CAGSSCFPSTGDLLVGRGDMLSATSTCGDSGRERYCIVSHLKDVQKCFTCDASNPEKSHQVQNVITTQLTDRLDTWWQSRSGQQEVSIQLNLEAEFQFTHVIMTFKTFRPAAMFIERSMDFGKTWAVYRYFAYDCDNSFPGVPQWPPREIDDVICDSRYSLIEPSNGGEVIYRVLEPFITIDDPYVPRIQNLLKITNLRSNFTELHNSPQYPNKYYYALYELIVRGNCFCYGHADECTPIEGAHHDSNFNSVMVHGRCRCQHNTVGLNCEQCLPFYQDQPWRPAEAGMPHECKPCNCNNHATECHFDPAVYAATGDVSGGVCENCQDNTVGRNCEQCAPYFYQDPNKDIRDPTVCVACDCDVAGSLDNGICDGTTNAELGMIAGQCRCKQYVEGQRCDRCRAGYFGLDGSNPNGCTACDCDSLGTLSGANTCDSETGQCICKRFTTGRRCDMCVVSMGLLVGLFGAPDSCDCDSLGTLSGANTCDSETGQCICKRFTTGRRCDMCVVSMNPNGLTPDILIDSVTCDCNSAGSVTQQCNTNTGQCECVEGAGGRRCDRCLRGFTGEVPNCEPCGECFDNWDKIINDLRERTERAVARAREIGETGITGAYNEEFQLIIDLLNNITSNSLVMPKPDFMAMVETIQNRLRLQEESLLNLEQDMARIRAEDQKVNNDMNGLNQQAQEIQNKLENLREQKQSISKVSPVAAFKQVEDAAAASAEAERAAQAATTEPGNLLEQSQQVRDAVEADLDDKQMEFDFKLSQVNDDLAMRQNDICGKATEGCDESCGGGGCDTCGGIGCNGAVQFANDAKDRAQKTQEKLAQVAEETGDLRNRVQLAKMSAQDAKDRAQDAHNRAQEVESVIRQQNSEVRKLIQDIRDFLAEEKADPKDINDLANQVLALTLPVGRAEIDQLASEIRDLVGRLPNVDDILAETEGDLDRANQLLADANQAKQAATAVASDAKAVVTALSQADNASQEAEAAKTQATADIGLAEDKINEIKSAINDLEAQMTDISRRIGEFESRLSDVEHQLTENKLSLIRATEEANNANSTAHTA</sequence>
<dbReference type="Proteomes" id="UP000007875">
    <property type="component" value="Unassembled WGS sequence"/>
</dbReference>
<dbReference type="PRINTS" id="PR00011">
    <property type="entry name" value="EGFLAMININ"/>
</dbReference>
<evidence type="ECO:0000256" key="1">
    <source>
        <dbReference type="ARBA" id="ARBA00002418"/>
    </source>
</evidence>
<dbReference type="Gene3D" id="2.10.25.10">
    <property type="entry name" value="Laminin"/>
    <property type="match status" value="2"/>
</dbReference>
<feature type="domain" description="Laminin EGF-like" evidence="15">
    <location>
        <begin position="525"/>
        <end position="571"/>
    </location>
</feature>
<dbReference type="FunFam" id="2.170.300.10:FF:000001">
    <property type="entry name" value="Laminin subunit beta-1"/>
    <property type="match status" value="1"/>
</dbReference>
<dbReference type="InterPro" id="IPR056558">
    <property type="entry name" value="LAMB1-4_helical"/>
</dbReference>
<dbReference type="InterPro" id="IPR056863">
    <property type="entry name" value="LMN_ATRN_NET-like_EGF"/>
</dbReference>
<dbReference type="HOGENOM" id="CLU_001560_0_0_1"/>
<comment type="caution">
    <text evidence="13">Lacks conserved residue(s) required for the propagation of feature annotation.</text>
</comment>
<dbReference type="PROSITE" id="PS01248">
    <property type="entry name" value="EGF_LAM_1"/>
    <property type="match status" value="2"/>
</dbReference>
<feature type="disulfide bond" evidence="13">
    <location>
        <begin position="325"/>
        <end position="334"/>
    </location>
</feature>
<dbReference type="Pfam" id="PF00053">
    <property type="entry name" value="EGF_laminin"/>
    <property type="match status" value="5"/>
</dbReference>
<dbReference type="FunCoup" id="H2YW02">
    <property type="interactions" value="9"/>
</dbReference>
<feature type="coiled-coil region" evidence="14">
    <location>
        <begin position="806"/>
        <end position="882"/>
    </location>
</feature>
<feature type="disulfide bond" evidence="13">
    <location>
        <begin position="441"/>
        <end position="450"/>
    </location>
</feature>
<evidence type="ECO:0000256" key="7">
    <source>
        <dbReference type="ARBA" id="ARBA00022869"/>
    </source>
</evidence>
<evidence type="ECO:0000256" key="2">
    <source>
        <dbReference type="ARBA" id="ARBA00004302"/>
    </source>
</evidence>
<keyword evidence="7" id="KW-0084">Basement membrane</keyword>
<feature type="coiled-coil region" evidence="14">
    <location>
        <begin position="639"/>
        <end position="755"/>
    </location>
</feature>
<reference evidence="17" key="2">
    <citation type="submission" date="2025-08" db="UniProtKB">
        <authorList>
            <consortium name="Ensembl"/>
        </authorList>
    </citation>
    <scope>IDENTIFICATION</scope>
</reference>
<feature type="disulfide bond" evidence="13">
    <location>
        <begin position="260"/>
        <end position="269"/>
    </location>
</feature>
<feature type="disulfide bond" evidence="13">
    <location>
        <begin position="527"/>
        <end position="544"/>
    </location>
</feature>
<keyword evidence="12 13" id="KW-0424">Laminin EGF-like domain</keyword>
<evidence type="ECO:0000259" key="15">
    <source>
        <dbReference type="PROSITE" id="PS50027"/>
    </source>
</evidence>
<dbReference type="Pfam" id="PF00055">
    <property type="entry name" value="Laminin_N"/>
    <property type="match status" value="1"/>
</dbReference>
<dbReference type="GO" id="GO:0009887">
    <property type="term" value="P:animal organ morphogenesis"/>
    <property type="evidence" value="ECO:0007669"/>
    <property type="project" value="TreeGrafter"/>
</dbReference>
<keyword evidence="11" id="KW-0325">Glycoprotein</keyword>
<feature type="coiled-coil region" evidence="14">
    <location>
        <begin position="930"/>
        <end position="1023"/>
    </location>
</feature>
<dbReference type="PROSITE" id="PS51117">
    <property type="entry name" value="LAMININ_NTER"/>
    <property type="match status" value="1"/>
</dbReference>
<dbReference type="InterPro" id="IPR008979">
    <property type="entry name" value="Galactose-bd-like_sf"/>
</dbReference>
<comment type="subcellular location">
    <subcellularLocation>
        <location evidence="2">Secreted</location>
        <location evidence="2">Extracellular space</location>
        <location evidence="2">Extracellular matrix</location>
        <location evidence="2">Basement membrane</location>
    </subcellularLocation>
</comment>
<keyword evidence="8" id="KW-0130">Cell adhesion</keyword>
<dbReference type="SMART" id="SM00180">
    <property type="entry name" value="EGF_Lam"/>
    <property type="match status" value="6"/>
</dbReference>
<dbReference type="GeneTree" id="ENSGT00940000167171"/>
<reference evidence="17" key="3">
    <citation type="submission" date="2025-09" db="UniProtKB">
        <authorList>
            <consortium name="Ensembl"/>
        </authorList>
    </citation>
    <scope>IDENTIFICATION</scope>
</reference>
<protein>
    <submittedName>
        <fullName evidence="17">Uncharacterized protein</fullName>
    </submittedName>
</protein>
<dbReference type="SMART" id="SM00136">
    <property type="entry name" value="LamNT"/>
    <property type="match status" value="1"/>
</dbReference>
<dbReference type="FunFam" id="2.10.25.10:FF:000135">
    <property type="entry name" value="Laminin subunit beta 4"/>
    <property type="match status" value="1"/>
</dbReference>
<dbReference type="PANTHER" id="PTHR10574:SF375">
    <property type="entry name" value="LAMININ SUBUNIT BETA-1"/>
    <property type="match status" value="1"/>
</dbReference>
<keyword evidence="4" id="KW-0272">Extracellular matrix</keyword>
<dbReference type="GO" id="GO:0009888">
    <property type="term" value="P:tissue development"/>
    <property type="evidence" value="ECO:0007669"/>
    <property type="project" value="TreeGrafter"/>
</dbReference>
<feature type="domain" description="Laminin EGF-like" evidence="15">
    <location>
        <begin position="418"/>
        <end position="474"/>
    </location>
</feature>
<dbReference type="Ensembl" id="ENSCSAVT00000009630.1">
    <property type="protein sequence ID" value="ENSCSAVP00000009513.1"/>
    <property type="gene ID" value="ENSCSAVG00000005593.1"/>
</dbReference>
<evidence type="ECO:0000256" key="13">
    <source>
        <dbReference type="PROSITE-ProRule" id="PRU00460"/>
    </source>
</evidence>
<evidence type="ECO:0000256" key="3">
    <source>
        <dbReference type="ARBA" id="ARBA00022525"/>
    </source>
</evidence>
<keyword evidence="5" id="KW-0732">Signal</keyword>
<evidence type="ECO:0000256" key="8">
    <source>
        <dbReference type="ARBA" id="ARBA00022889"/>
    </source>
</evidence>
<dbReference type="PANTHER" id="PTHR10574">
    <property type="entry name" value="NETRIN/LAMININ-RELATED"/>
    <property type="match status" value="1"/>
</dbReference>
<evidence type="ECO:0000256" key="9">
    <source>
        <dbReference type="ARBA" id="ARBA00023054"/>
    </source>
</evidence>
<evidence type="ECO:0000256" key="14">
    <source>
        <dbReference type="SAM" id="Coils"/>
    </source>
</evidence>
<dbReference type="InterPro" id="IPR002049">
    <property type="entry name" value="LE_dom"/>
</dbReference>
<dbReference type="InParanoid" id="H2YW02"/>
<keyword evidence="9 14" id="KW-0175">Coiled coil</keyword>
<proteinExistence type="predicted"/>
<dbReference type="InterPro" id="IPR050440">
    <property type="entry name" value="Laminin/Netrin_ECM"/>
</dbReference>
<feature type="disulfide bond" evidence="13">
    <location>
        <begin position="525"/>
        <end position="537"/>
    </location>
</feature>
<keyword evidence="6" id="KW-0677">Repeat</keyword>
<reference evidence="18" key="1">
    <citation type="submission" date="2003-08" db="EMBL/GenBank/DDBJ databases">
        <authorList>
            <person name="Birren B."/>
            <person name="Nusbaum C."/>
            <person name="Abebe A."/>
            <person name="Abouelleil A."/>
            <person name="Adekoya E."/>
            <person name="Ait-zahra M."/>
            <person name="Allen N."/>
            <person name="Allen T."/>
            <person name="An P."/>
            <person name="Anderson M."/>
            <person name="Anderson S."/>
            <person name="Arachchi H."/>
            <person name="Armbruster J."/>
            <person name="Bachantsang P."/>
            <person name="Baldwin J."/>
            <person name="Barry A."/>
            <person name="Bayul T."/>
            <person name="Blitshsteyn B."/>
            <person name="Bloom T."/>
            <person name="Blye J."/>
            <person name="Boguslavskiy L."/>
            <person name="Borowsky M."/>
            <person name="Boukhgalter B."/>
            <person name="Brunache A."/>
            <person name="Butler J."/>
            <person name="Calixte N."/>
            <person name="Calvo S."/>
            <person name="Camarata J."/>
            <person name="Campo K."/>
            <person name="Chang J."/>
            <person name="Cheshatsang Y."/>
            <person name="Citroen M."/>
            <person name="Collymore A."/>
            <person name="Considine T."/>
            <person name="Cook A."/>
            <person name="Cooke P."/>
            <person name="Corum B."/>
            <person name="Cuomo C."/>
            <person name="David R."/>
            <person name="Dawoe T."/>
            <person name="Degray S."/>
            <person name="Dodge S."/>
            <person name="Dooley K."/>
            <person name="Dorje P."/>
            <person name="Dorjee K."/>
            <person name="Dorris L."/>
            <person name="Duffey N."/>
            <person name="Dupes A."/>
            <person name="Elkins T."/>
            <person name="Engels R."/>
            <person name="Erickson J."/>
            <person name="Farina A."/>
            <person name="Faro S."/>
            <person name="Ferreira P."/>
            <person name="Fischer H."/>
            <person name="Fitzgerald M."/>
            <person name="Foley K."/>
            <person name="Gage D."/>
            <person name="Galagan J."/>
            <person name="Gearin G."/>
            <person name="Gnerre S."/>
            <person name="Gnirke A."/>
            <person name="Goyette A."/>
            <person name="Graham J."/>
            <person name="Grandbois E."/>
            <person name="Gyaltsen K."/>
            <person name="Hafez N."/>
            <person name="Hagopian D."/>
            <person name="Hagos B."/>
            <person name="Hall J."/>
            <person name="Hatcher B."/>
            <person name="Heller A."/>
            <person name="Higgins H."/>
            <person name="Honan T."/>
            <person name="Horn A."/>
            <person name="Houde N."/>
            <person name="Hughes L."/>
            <person name="Hulme W."/>
            <person name="Husby E."/>
            <person name="Iliev I."/>
            <person name="Jaffe D."/>
            <person name="Jones C."/>
            <person name="Kamal M."/>
            <person name="Kamat A."/>
            <person name="Kamvysselis M."/>
            <person name="Karlsson E."/>
            <person name="Kells C."/>
            <person name="Kieu A."/>
            <person name="Kisner P."/>
            <person name="Kodira C."/>
            <person name="Kulbokas E."/>
            <person name="Labutti K."/>
            <person name="Lama D."/>
            <person name="Landers T."/>
            <person name="Leger J."/>
            <person name="Levine S."/>
            <person name="Lewis D."/>
            <person name="Lewis T."/>
            <person name="Lindblad-toh K."/>
            <person name="Liu X."/>
            <person name="Lokyitsang T."/>
            <person name="Lokyitsang Y."/>
            <person name="Lucien O."/>
            <person name="Lui A."/>
            <person name="Ma L.J."/>
            <person name="Mabbitt R."/>
            <person name="Macdonald J."/>
            <person name="Maclean C."/>
            <person name="Major J."/>
            <person name="Manning J."/>
            <person name="Marabella R."/>
            <person name="Maru K."/>
            <person name="Matthews C."/>
            <person name="Mauceli E."/>
            <person name="Mccarthy M."/>
            <person name="Mcdonough S."/>
            <person name="Mcghee T."/>
            <person name="Meldrim J."/>
            <person name="Meneus L."/>
            <person name="Mesirov J."/>
            <person name="Mihalev A."/>
            <person name="Mihova T."/>
            <person name="Mikkelsen T."/>
            <person name="Mlenga V."/>
            <person name="Moru K."/>
            <person name="Mozes J."/>
            <person name="Mulrain L."/>
            <person name="Munson G."/>
            <person name="Naylor J."/>
            <person name="Newes C."/>
            <person name="Nguyen C."/>
            <person name="Nguyen N."/>
            <person name="Nguyen T."/>
            <person name="Nicol R."/>
            <person name="Nielsen C."/>
            <person name="Nizzari M."/>
            <person name="Norbu C."/>
            <person name="Norbu N."/>
            <person name="O'donnell P."/>
            <person name="Okoawo O."/>
            <person name="O'leary S."/>
            <person name="Omotosho B."/>
            <person name="O'neill K."/>
            <person name="Osman S."/>
            <person name="Parker S."/>
            <person name="Perrin D."/>
            <person name="Phunkhang P."/>
            <person name="Piqani B."/>
            <person name="Purcell S."/>
            <person name="Rachupka T."/>
            <person name="Ramasamy U."/>
            <person name="Rameau R."/>
            <person name="Ray V."/>
            <person name="Raymond C."/>
            <person name="Retta R."/>
            <person name="Richardson S."/>
            <person name="Rise C."/>
            <person name="Rodriguez J."/>
            <person name="Rogers J."/>
            <person name="Rogov P."/>
            <person name="Rutman M."/>
            <person name="Schupbach R."/>
            <person name="Seaman C."/>
            <person name="Settipalli S."/>
            <person name="Sharpe T."/>
            <person name="Sheridan J."/>
            <person name="Sherpa N."/>
            <person name="Shi J."/>
            <person name="Smirnov S."/>
            <person name="Smith C."/>
            <person name="Sougnez C."/>
            <person name="Spencer B."/>
            <person name="Stalker J."/>
            <person name="Stange-thomann N."/>
            <person name="Stavropoulos S."/>
            <person name="Stetson K."/>
            <person name="Stone C."/>
            <person name="Stone S."/>
            <person name="Stubbs M."/>
            <person name="Talamas J."/>
            <person name="Tchuinga P."/>
            <person name="Tenzing P."/>
            <person name="Tesfaye S."/>
            <person name="Theodore J."/>
            <person name="Thoulutsang Y."/>
            <person name="Topham K."/>
            <person name="Towey S."/>
            <person name="Tsamla T."/>
            <person name="Tsomo N."/>
            <person name="Vallee D."/>
            <person name="Vassiliev H."/>
            <person name="Venkataraman V."/>
            <person name="Vinson J."/>
            <person name="Vo A."/>
            <person name="Wade C."/>
            <person name="Wang S."/>
            <person name="Wangchuk T."/>
            <person name="Wangdi T."/>
            <person name="Whittaker C."/>
            <person name="Wilkinson J."/>
            <person name="Wu Y."/>
            <person name="Wyman D."/>
            <person name="Yadav S."/>
            <person name="Yang S."/>
            <person name="Yang X."/>
            <person name="Yeager S."/>
            <person name="Yee E."/>
            <person name="Young G."/>
            <person name="Zainoun J."/>
            <person name="Zembeck L."/>
            <person name="Zimmer A."/>
            <person name="Zody M."/>
            <person name="Lander E."/>
        </authorList>
    </citation>
    <scope>NUCLEOTIDE SEQUENCE [LARGE SCALE GENOMIC DNA]</scope>
</reference>
<feature type="domain" description="Laminin EGF-like" evidence="15">
    <location>
        <begin position="295"/>
        <end position="357"/>
    </location>
</feature>
<evidence type="ECO:0000256" key="11">
    <source>
        <dbReference type="ARBA" id="ARBA00023180"/>
    </source>
</evidence>
<dbReference type="SUPFAM" id="SSF57196">
    <property type="entry name" value="EGF/Laminin"/>
    <property type="match status" value="6"/>
</dbReference>
<keyword evidence="3" id="KW-0964">Secreted</keyword>